<dbReference type="PROSITE" id="PS51007">
    <property type="entry name" value="CYTC"/>
    <property type="match status" value="1"/>
</dbReference>
<evidence type="ECO:0000256" key="5">
    <source>
        <dbReference type="ARBA" id="ARBA00023004"/>
    </source>
</evidence>
<dbReference type="PANTHER" id="PTHR37823:SF4">
    <property type="entry name" value="MENAQUINOL-CYTOCHROME C REDUCTASE CYTOCHROME B_C SUBUNIT"/>
    <property type="match status" value="1"/>
</dbReference>
<dbReference type="PANTHER" id="PTHR37823">
    <property type="entry name" value="CYTOCHROME C-553-LIKE"/>
    <property type="match status" value="1"/>
</dbReference>
<dbReference type="RefSeq" id="WP_101331606.1">
    <property type="nucleotide sequence ID" value="NZ_PJNH01000002.1"/>
</dbReference>
<reference evidence="9 10" key="1">
    <citation type="submission" date="2017-06" db="EMBL/GenBank/DDBJ databases">
        <title>the draft geome sequence of Illustriluteabacillus marina B3227.</title>
        <authorList>
            <person name="He R.-H."/>
            <person name="Du Z.-J."/>
        </authorList>
    </citation>
    <scope>NUCLEOTIDE SEQUENCE [LARGE SCALE GENOMIC DNA]</scope>
    <source>
        <strain evidence="9 10">B3227</strain>
    </source>
</reference>
<feature type="binding site" description="axial binding residue" evidence="7">
    <location>
        <position position="83"/>
    </location>
    <ligand>
        <name>heme c</name>
        <dbReference type="ChEBI" id="CHEBI:61717"/>
    </ligand>
    <ligandPart>
        <name>Fe</name>
        <dbReference type="ChEBI" id="CHEBI:18248"/>
    </ligandPart>
</feature>
<dbReference type="InterPro" id="IPR012218">
    <property type="entry name" value="Cyt_c_BACSU-c550-type"/>
</dbReference>
<gene>
    <name evidence="9" type="ORF">CEY16_08745</name>
</gene>
<dbReference type="PROSITE" id="PS51257">
    <property type="entry name" value="PROKAR_LIPOPROTEIN"/>
    <property type="match status" value="1"/>
</dbReference>
<keyword evidence="3 7" id="KW-0479">Metal-binding</keyword>
<dbReference type="InterPro" id="IPR009056">
    <property type="entry name" value="Cyt_c-like_dom"/>
</dbReference>
<proteinExistence type="predicted"/>
<comment type="PTM">
    <text evidence="6">Binds 1 heme c group covalently per subunit.</text>
</comment>
<dbReference type="OrthoDB" id="7933886at2"/>
<dbReference type="Proteomes" id="UP000243524">
    <property type="component" value="Unassembled WGS sequence"/>
</dbReference>
<evidence type="ECO:0000259" key="8">
    <source>
        <dbReference type="PROSITE" id="PS51007"/>
    </source>
</evidence>
<dbReference type="GO" id="GO:0016020">
    <property type="term" value="C:membrane"/>
    <property type="evidence" value="ECO:0007669"/>
    <property type="project" value="InterPro"/>
</dbReference>
<dbReference type="PIRSF" id="PIRSF000025">
    <property type="entry name" value="Cytc_Bsub_c550"/>
    <property type="match status" value="1"/>
</dbReference>
<accession>A0A2I0QUL2</accession>
<feature type="binding site" description="covalent" evidence="6">
    <location>
        <position position="44"/>
    </location>
    <ligand>
        <name>heme c</name>
        <dbReference type="ChEBI" id="CHEBI:61717"/>
    </ligand>
</feature>
<dbReference type="Gene3D" id="1.10.760.10">
    <property type="entry name" value="Cytochrome c-like domain"/>
    <property type="match status" value="1"/>
</dbReference>
<keyword evidence="2 6" id="KW-0349">Heme</keyword>
<dbReference type="Pfam" id="PF13442">
    <property type="entry name" value="Cytochrome_CBB3"/>
    <property type="match status" value="1"/>
</dbReference>
<feature type="domain" description="Cytochrome c" evidence="8">
    <location>
        <begin position="31"/>
        <end position="104"/>
    </location>
</feature>
<organism evidence="9 10">
    <name type="scientific">Halalkalibacillus sediminis</name>
    <dbReference type="NCBI Taxonomy" id="2018042"/>
    <lineage>
        <taxon>Bacteria</taxon>
        <taxon>Bacillati</taxon>
        <taxon>Bacillota</taxon>
        <taxon>Bacilli</taxon>
        <taxon>Bacillales</taxon>
        <taxon>Bacillaceae</taxon>
        <taxon>Halalkalibacillus</taxon>
    </lineage>
</organism>
<keyword evidence="5 7" id="KW-0408">Iron</keyword>
<keyword evidence="10" id="KW-1185">Reference proteome</keyword>
<keyword evidence="1" id="KW-0813">Transport</keyword>
<dbReference type="GO" id="GO:0009055">
    <property type="term" value="F:electron transfer activity"/>
    <property type="evidence" value="ECO:0007669"/>
    <property type="project" value="InterPro"/>
</dbReference>
<feature type="binding site" description="axial binding residue" evidence="7">
    <location>
        <position position="48"/>
    </location>
    <ligand>
        <name>heme c</name>
        <dbReference type="ChEBI" id="CHEBI:61717"/>
    </ligand>
    <ligandPart>
        <name>Fe</name>
        <dbReference type="ChEBI" id="CHEBI:18248"/>
    </ligandPart>
</feature>
<evidence type="ECO:0000256" key="3">
    <source>
        <dbReference type="ARBA" id="ARBA00022723"/>
    </source>
</evidence>
<evidence type="ECO:0000256" key="1">
    <source>
        <dbReference type="ARBA" id="ARBA00022448"/>
    </source>
</evidence>
<evidence type="ECO:0000256" key="6">
    <source>
        <dbReference type="PIRSR" id="PIRSR000025-1"/>
    </source>
</evidence>
<name>A0A2I0QUL2_9BACI</name>
<dbReference type="InterPro" id="IPR051811">
    <property type="entry name" value="Cytochrome_c550/c551-like"/>
</dbReference>
<dbReference type="GO" id="GO:0005506">
    <property type="term" value="F:iron ion binding"/>
    <property type="evidence" value="ECO:0007669"/>
    <property type="project" value="InterPro"/>
</dbReference>
<sequence length="109" mass="11203">MKRNIMVGVFGFMLVLGACGGGDEESGGGGDDRSEGAELYTQNCSTCHGGNLQGGSGPNLENVGEKYDVDTIVDIAQNGKGGMPAQNITEEEATTIAEWITSRGSGEGE</sequence>
<dbReference type="EMBL" id="PJNH01000002">
    <property type="protein sequence ID" value="PKR77998.1"/>
    <property type="molecule type" value="Genomic_DNA"/>
</dbReference>
<evidence type="ECO:0000313" key="9">
    <source>
        <dbReference type="EMBL" id="PKR77998.1"/>
    </source>
</evidence>
<dbReference type="SUPFAM" id="SSF46626">
    <property type="entry name" value="Cytochrome c"/>
    <property type="match status" value="1"/>
</dbReference>
<evidence type="ECO:0000256" key="4">
    <source>
        <dbReference type="ARBA" id="ARBA00022982"/>
    </source>
</evidence>
<dbReference type="GO" id="GO:0020037">
    <property type="term" value="F:heme binding"/>
    <property type="evidence" value="ECO:0007669"/>
    <property type="project" value="InterPro"/>
</dbReference>
<keyword evidence="4" id="KW-0249">Electron transport</keyword>
<dbReference type="AlphaFoldDB" id="A0A2I0QUL2"/>
<evidence type="ECO:0000313" key="10">
    <source>
        <dbReference type="Proteomes" id="UP000243524"/>
    </source>
</evidence>
<protein>
    <submittedName>
        <fullName evidence="9">Cytochrome C551</fullName>
    </submittedName>
</protein>
<evidence type="ECO:0000256" key="7">
    <source>
        <dbReference type="PIRSR" id="PIRSR000025-2"/>
    </source>
</evidence>
<comment type="caution">
    <text evidence="9">The sequence shown here is derived from an EMBL/GenBank/DDBJ whole genome shotgun (WGS) entry which is preliminary data.</text>
</comment>
<feature type="binding site" description="covalent" evidence="6">
    <location>
        <position position="47"/>
    </location>
    <ligand>
        <name>heme c</name>
        <dbReference type="ChEBI" id="CHEBI:61717"/>
    </ligand>
</feature>
<dbReference type="InterPro" id="IPR036909">
    <property type="entry name" value="Cyt_c-like_dom_sf"/>
</dbReference>
<evidence type="ECO:0000256" key="2">
    <source>
        <dbReference type="ARBA" id="ARBA00022617"/>
    </source>
</evidence>